<proteinExistence type="predicted"/>
<feature type="domain" description="Transcription regulator PadR N-terminal" evidence="2">
    <location>
        <begin position="10"/>
        <end position="81"/>
    </location>
</feature>
<evidence type="ECO:0000256" key="1">
    <source>
        <dbReference type="SAM" id="MobiDB-lite"/>
    </source>
</evidence>
<evidence type="ECO:0000259" key="2">
    <source>
        <dbReference type="Pfam" id="PF03551"/>
    </source>
</evidence>
<dbReference type="Gene3D" id="1.10.10.10">
    <property type="entry name" value="Winged helix-like DNA-binding domain superfamily/Winged helix DNA-binding domain"/>
    <property type="match status" value="1"/>
</dbReference>
<reference evidence="4 5" key="1">
    <citation type="submission" date="2021-01" db="EMBL/GenBank/DDBJ databases">
        <title>Whole genome shotgun sequence of Plantactinospora mayteni NBRC 109088.</title>
        <authorList>
            <person name="Komaki H."/>
            <person name="Tamura T."/>
        </authorList>
    </citation>
    <scope>NUCLEOTIDE SEQUENCE [LARGE SCALE GENOMIC DNA]</scope>
    <source>
        <strain evidence="4 5">NBRC 109088</strain>
    </source>
</reference>
<evidence type="ECO:0000313" key="5">
    <source>
        <dbReference type="Proteomes" id="UP000621500"/>
    </source>
</evidence>
<dbReference type="Proteomes" id="UP000621500">
    <property type="component" value="Unassembled WGS sequence"/>
</dbReference>
<feature type="domain" description="Transcription regulator PadR C-terminal" evidence="3">
    <location>
        <begin position="94"/>
        <end position="168"/>
    </location>
</feature>
<dbReference type="PANTHER" id="PTHR43252">
    <property type="entry name" value="TRANSCRIPTIONAL REGULATOR YQJI"/>
    <property type="match status" value="1"/>
</dbReference>
<dbReference type="InterPro" id="IPR018309">
    <property type="entry name" value="Tscrpt_reg_PadR_C"/>
</dbReference>
<feature type="region of interest" description="Disordered" evidence="1">
    <location>
        <begin position="173"/>
        <end position="207"/>
    </location>
</feature>
<dbReference type="Pfam" id="PF10400">
    <property type="entry name" value="Vir_act_alpha_C"/>
    <property type="match status" value="1"/>
</dbReference>
<organism evidence="4 5">
    <name type="scientific">Plantactinospora mayteni</name>
    <dbReference type="NCBI Taxonomy" id="566021"/>
    <lineage>
        <taxon>Bacteria</taxon>
        <taxon>Bacillati</taxon>
        <taxon>Actinomycetota</taxon>
        <taxon>Actinomycetes</taxon>
        <taxon>Micromonosporales</taxon>
        <taxon>Micromonosporaceae</taxon>
        <taxon>Plantactinospora</taxon>
    </lineage>
</organism>
<name>A0ABQ4EUX9_9ACTN</name>
<dbReference type="InterPro" id="IPR036390">
    <property type="entry name" value="WH_DNA-bd_sf"/>
</dbReference>
<dbReference type="InterPro" id="IPR036388">
    <property type="entry name" value="WH-like_DNA-bd_sf"/>
</dbReference>
<accession>A0ABQ4EUX9</accession>
<dbReference type="InterPro" id="IPR005149">
    <property type="entry name" value="Tscrpt_reg_PadR_N"/>
</dbReference>
<dbReference type="RefSeq" id="WP_203859919.1">
    <property type="nucleotide sequence ID" value="NZ_BAAAZQ010000041.1"/>
</dbReference>
<dbReference type="PANTHER" id="PTHR43252:SF2">
    <property type="entry name" value="TRANSCRIPTION REGULATOR, PADR-LIKE FAMILY"/>
    <property type="match status" value="1"/>
</dbReference>
<dbReference type="EMBL" id="BONX01000035">
    <property type="protein sequence ID" value="GIG98482.1"/>
    <property type="molecule type" value="Genomic_DNA"/>
</dbReference>
<dbReference type="SUPFAM" id="SSF46785">
    <property type="entry name" value="Winged helix' DNA-binding domain"/>
    <property type="match status" value="1"/>
</dbReference>
<comment type="caution">
    <text evidence="4">The sequence shown here is derived from an EMBL/GenBank/DDBJ whole genome shotgun (WGS) entry which is preliminary data.</text>
</comment>
<protein>
    <submittedName>
        <fullName evidence="4">Transcriptional regulator</fullName>
    </submittedName>
</protein>
<keyword evidence="5" id="KW-1185">Reference proteome</keyword>
<evidence type="ECO:0000259" key="3">
    <source>
        <dbReference type="Pfam" id="PF10400"/>
    </source>
</evidence>
<sequence length="207" mass="22877">MQRNAVRWGLLALFADGPKYGYQLRTEFDARTGGTWALNVGQLYTTLERLDRDGLVEAVGTNDEGRTIYAITDRGRTALAEWFATPVTDTERPRSELAIKLGMAAATAGVDVAAVVQAQRTESMRQMRDLTDLRRRADQQDDLAWLLLLDHLVFGLESEIRWLDHVEATVLRRRTRRPGPTPAGTRAAGQTSGTPAAGEPDATEAVR</sequence>
<dbReference type="Pfam" id="PF03551">
    <property type="entry name" value="PadR"/>
    <property type="match status" value="1"/>
</dbReference>
<gene>
    <name evidence="4" type="ORF">Pma05_50550</name>
</gene>
<evidence type="ECO:0000313" key="4">
    <source>
        <dbReference type="EMBL" id="GIG98482.1"/>
    </source>
</evidence>